<dbReference type="Pfam" id="PF07610">
    <property type="entry name" value="DUF1573"/>
    <property type="match status" value="1"/>
</dbReference>
<dbReference type="AlphaFoldDB" id="A0A4R6IZ32"/>
<dbReference type="InterPro" id="IPR013783">
    <property type="entry name" value="Ig-like_fold"/>
</dbReference>
<accession>A0A4R6IZ32</accession>
<dbReference type="OrthoDB" id="790920at2"/>
<evidence type="ECO:0000313" key="2">
    <source>
        <dbReference type="Proteomes" id="UP000295741"/>
    </source>
</evidence>
<name>A0A4R6IZ32_9BACT</name>
<protein>
    <submittedName>
        <fullName evidence="1">Uncharacterized protein DUF1573</fullName>
    </submittedName>
</protein>
<evidence type="ECO:0000313" key="1">
    <source>
        <dbReference type="EMBL" id="TDO28134.1"/>
    </source>
</evidence>
<sequence>MIRFLLHILLFISLGACTVENKKSPKVLVKEQVKNIGTISISDTTKVDFRIYNVGGAILKIDSVSASCECTVPNFVKRNIAPNDSADLTVSFAPLAGGDFEKAIVLKSNIDSVFTILKFRGTVKDENHNKNQH</sequence>
<dbReference type="InterPro" id="IPR011467">
    <property type="entry name" value="DUF1573"/>
</dbReference>
<dbReference type="PANTHER" id="PTHR37833:SF1">
    <property type="entry name" value="SIGNAL PEPTIDE PROTEIN"/>
    <property type="match status" value="1"/>
</dbReference>
<gene>
    <name evidence="1" type="ORF">BC659_0194</name>
</gene>
<dbReference type="Proteomes" id="UP000295741">
    <property type="component" value="Unassembled WGS sequence"/>
</dbReference>
<dbReference type="PROSITE" id="PS51257">
    <property type="entry name" value="PROKAR_LIPOPROTEIN"/>
    <property type="match status" value="1"/>
</dbReference>
<reference evidence="1 2" key="1">
    <citation type="submission" date="2019-03" db="EMBL/GenBank/DDBJ databases">
        <title>Genomic Encyclopedia of Archaeal and Bacterial Type Strains, Phase II (KMG-II): from individual species to whole genera.</title>
        <authorList>
            <person name="Goeker M."/>
        </authorList>
    </citation>
    <scope>NUCLEOTIDE SEQUENCE [LARGE SCALE GENOMIC DNA]</scope>
    <source>
        <strain evidence="1 2">DSM 28323</strain>
    </source>
</reference>
<dbReference type="EMBL" id="SNWP01000010">
    <property type="protein sequence ID" value="TDO28134.1"/>
    <property type="molecule type" value="Genomic_DNA"/>
</dbReference>
<dbReference type="Gene3D" id="2.60.40.10">
    <property type="entry name" value="Immunoglobulins"/>
    <property type="match status" value="1"/>
</dbReference>
<comment type="caution">
    <text evidence="1">The sequence shown here is derived from an EMBL/GenBank/DDBJ whole genome shotgun (WGS) entry which is preliminary data.</text>
</comment>
<proteinExistence type="predicted"/>
<dbReference type="PANTHER" id="PTHR37833">
    <property type="entry name" value="LIPOPROTEIN-RELATED"/>
    <property type="match status" value="1"/>
</dbReference>
<organism evidence="1 2">
    <name type="scientific">Sediminibacterium goheungense</name>
    <dbReference type="NCBI Taxonomy" id="1086393"/>
    <lineage>
        <taxon>Bacteria</taxon>
        <taxon>Pseudomonadati</taxon>
        <taxon>Bacteroidota</taxon>
        <taxon>Chitinophagia</taxon>
        <taxon>Chitinophagales</taxon>
        <taxon>Chitinophagaceae</taxon>
        <taxon>Sediminibacterium</taxon>
    </lineage>
</organism>
<dbReference type="RefSeq" id="WP_133472697.1">
    <property type="nucleotide sequence ID" value="NZ_SNWP01000010.1"/>
</dbReference>
<keyword evidence="2" id="KW-1185">Reference proteome</keyword>